<dbReference type="EMBL" id="BDSP01000044">
    <property type="protein sequence ID" value="GAX11672.1"/>
    <property type="molecule type" value="Genomic_DNA"/>
</dbReference>
<dbReference type="Proteomes" id="UP000198406">
    <property type="component" value="Unassembled WGS sequence"/>
</dbReference>
<evidence type="ECO:0000313" key="3">
    <source>
        <dbReference type="Proteomes" id="UP000198406"/>
    </source>
</evidence>
<feature type="compositionally biased region" description="Low complexity" evidence="1">
    <location>
        <begin position="260"/>
        <end position="276"/>
    </location>
</feature>
<name>A0A1Z5JCQ5_FISSO</name>
<organism evidence="2 3">
    <name type="scientific">Fistulifera solaris</name>
    <name type="common">Oleaginous diatom</name>
    <dbReference type="NCBI Taxonomy" id="1519565"/>
    <lineage>
        <taxon>Eukaryota</taxon>
        <taxon>Sar</taxon>
        <taxon>Stramenopiles</taxon>
        <taxon>Ochrophyta</taxon>
        <taxon>Bacillariophyta</taxon>
        <taxon>Bacillariophyceae</taxon>
        <taxon>Bacillariophycidae</taxon>
        <taxon>Naviculales</taxon>
        <taxon>Naviculaceae</taxon>
        <taxon>Fistulifera</taxon>
    </lineage>
</organism>
<feature type="region of interest" description="Disordered" evidence="1">
    <location>
        <begin position="250"/>
        <end position="299"/>
    </location>
</feature>
<sequence>MEDEIRQAQNEFSQGSGDTNPNQAGSEESSPSSSFWKQSMWSTEQFQQRWNDMVNNACTISPCHLWEVPNEPPVVAVSSKDEVFHRTDLKPNDSALSKQPTAEASLNSLSMNAKVSNCDSVRPTHAAMEGTPQEDPKAEKRQRVPLETLHVRQDQTLPMERNISELTMRSCYTATLPTQKNEPPSKPQRRMAYYAVGKHHQQTGRGGNRRCYFTGKLIMDGTPFYAGSVEQGLRTLVVFCLPSALNLPDPEKARQCAKPSSSSRRSWLLSGSNGSRKGTESVTSRSVTSKSYGGSRASRMSSLDDLSMSVDGDLDPNWNLDRGMLLQILPPADKCLLQQMAHMYGDQFETLPVQVRDASVWKLYVKFCFFSGLPIEDGELHYKVRDSVAEAVYGEEIALSHEVMEASTTSAEILSLPNRTVLQYLRQNYTQQCDKLDDRVFQRENWERVAPEV</sequence>
<evidence type="ECO:0000256" key="1">
    <source>
        <dbReference type="SAM" id="MobiDB-lite"/>
    </source>
</evidence>
<proteinExistence type="predicted"/>
<gene>
    <name evidence="2" type="ORF">FisN_7Lh039</name>
</gene>
<protein>
    <submittedName>
        <fullName evidence="2">Uncharacterized protein</fullName>
    </submittedName>
</protein>
<keyword evidence="3" id="KW-1185">Reference proteome</keyword>
<dbReference type="InParanoid" id="A0A1Z5JCQ5"/>
<dbReference type="OrthoDB" id="47662at2759"/>
<dbReference type="AlphaFoldDB" id="A0A1Z5JCQ5"/>
<feature type="compositionally biased region" description="Polar residues" evidence="1">
    <location>
        <begin position="7"/>
        <end position="25"/>
    </location>
</feature>
<evidence type="ECO:0000313" key="2">
    <source>
        <dbReference type="EMBL" id="GAX11672.1"/>
    </source>
</evidence>
<accession>A0A1Z5JCQ5</accession>
<feature type="compositionally biased region" description="Polar residues" evidence="1">
    <location>
        <begin position="280"/>
        <end position="292"/>
    </location>
</feature>
<comment type="caution">
    <text evidence="2">The sequence shown here is derived from an EMBL/GenBank/DDBJ whole genome shotgun (WGS) entry which is preliminary data.</text>
</comment>
<feature type="region of interest" description="Disordered" evidence="1">
    <location>
        <begin position="1"/>
        <end position="40"/>
    </location>
</feature>
<reference evidence="2 3" key="1">
    <citation type="journal article" date="2015" name="Plant Cell">
        <title>Oil accumulation by the oleaginous diatom Fistulifera solaris as revealed by the genome and transcriptome.</title>
        <authorList>
            <person name="Tanaka T."/>
            <person name="Maeda Y."/>
            <person name="Veluchamy A."/>
            <person name="Tanaka M."/>
            <person name="Abida H."/>
            <person name="Marechal E."/>
            <person name="Bowler C."/>
            <person name="Muto M."/>
            <person name="Sunaga Y."/>
            <person name="Tanaka M."/>
            <person name="Yoshino T."/>
            <person name="Taniguchi T."/>
            <person name="Fukuda Y."/>
            <person name="Nemoto M."/>
            <person name="Matsumoto M."/>
            <person name="Wong P.S."/>
            <person name="Aburatani S."/>
            <person name="Fujibuchi W."/>
        </authorList>
    </citation>
    <scope>NUCLEOTIDE SEQUENCE [LARGE SCALE GENOMIC DNA]</scope>
    <source>
        <strain evidence="2 3">JPCC DA0580</strain>
    </source>
</reference>